<protein>
    <submittedName>
        <fullName evidence="2">Uncharacterized protein</fullName>
    </submittedName>
</protein>
<feature type="compositionally biased region" description="Low complexity" evidence="1">
    <location>
        <begin position="41"/>
        <end position="60"/>
    </location>
</feature>
<organism evidence="2 3">
    <name type="scientific">Solihabitans fulvus</name>
    <dbReference type="NCBI Taxonomy" id="1892852"/>
    <lineage>
        <taxon>Bacteria</taxon>
        <taxon>Bacillati</taxon>
        <taxon>Actinomycetota</taxon>
        <taxon>Actinomycetes</taxon>
        <taxon>Pseudonocardiales</taxon>
        <taxon>Pseudonocardiaceae</taxon>
        <taxon>Solihabitans</taxon>
    </lineage>
</organism>
<dbReference type="RefSeq" id="WP_149854481.1">
    <property type="nucleotide sequence ID" value="NZ_VUOB01000076.1"/>
</dbReference>
<comment type="caution">
    <text evidence="2">The sequence shown here is derived from an EMBL/GenBank/DDBJ whole genome shotgun (WGS) entry which is preliminary data.</text>
</comment>
<dbReference type="AlphaFoldDB" id="A0A5B2WNL1"/>
<evidence type="ECO:0000256" key="1">
    <source>
        <dbReference type="SAM" id="MobiDB-lite"/>
    </source>
</evidence>
<reference evidence="2 3" key="1">
    <citation type="submission" date="2019-09" db="EMBL/GenBank/DDBJ databases">
        <title>Goodfellowia gen. nov., a new genus of the Pseudonocardineae related to Actinoalloteichus, containing Goodfellowia coeruleoviolacea gen. nov., comb. nov. gen. nov., comb. nov.</title>
        <authorList>
            <person name="Labeda D."/>
        </authorList>
    </citation>
    <scope>NUCLEOTIDE SEQUENCE [LARGE SCALE GENOMIC DNA]</scope>
    <source>
        <strain evidence="2 3">AN110305</strain>
    </source>
</reference>
<evidence type="ECO:0000313" key="2">
    <source>
        <dbReference type="EMBL" id="KAA2252252.1"/>
    </source>
</evidence>
<gene>
    <name evidence="2" type="ORF">F0L68_36580</name>
</gene>
<name>A0A5B2WNL1_9PSEU</name>
<evidence type="ECO:0000313" key="3">
    <source>
        <dbReference type="Proteomes" id="UP000323454"/>
    </source>
</evidence>
<reference evidence="2 3" key="2">
    <citation type="submission" date="2019-09" db="EMBL/GenBank/DDBJ databases">
        <authorList>
            <person name="Jin C."/>
        </authorList>
    </citation>
    <scope>NUCLEOTIDE SEQUENCE [LARGE SCALE GENOMIC DNA]</scope>
    <source>
        <strain evidence="2 3">AN110305</strain>
    </source>
</reference>
<dbReference type="Proteomes" id="UP000323454">
    <property type="component" value="Unassembled WGS sequence"/>
</dbReference>
<feature type="region of interest" description="Disordered" evidence="1">
    <location>
        <begin position="34"/>
        <end position="134"/>
    </location>
</feature>
<feature type="compositionally biased region" description="Low complexity" evidence="1">
    <location>
        <begin position="112"/>
        <end position="123"/>
    </location>
</feature>
<keyword evidence="3" id="KW-1185">Reference proteome</keyword>
<accession>A0A5B2WNL1</accession>
<proteinExistence type="predicted"/>
<dbReference type="EMBL" id="VUOB01000076">
    <property type="protein sequence ID" value="KAA2252252.1"/>
    <property type="molecule type" value="Genomic_DNA"/>
</dbReference>
<sequence length="259" mass="24309">MKVQREHAVAAGLAATVVVVVGFASGIGMVNPTGGASQSGTTPGQPPRAAQPTAPTIAPGQQPPVRPNVVVEPPTRQVAQPAPPPVLTATYPVPGGAPTGTGPTNAVPPSPTTGTTPPTGAPTGTPPPPPSCDPGVLGSLLHQVGALTGTLPVLGDVTSLGGATAGLGVLGDVPGLAGHTGSLPLAGDLGGLTSLLSGLTGGLPLVGGLLGGTAGPGAVGGVASLPAGLLTSLLGQHCGLVVDPRSGQATALLHPGVGS</sequence>
<feature type="compositionally biased region" description="Low complexity" evidence="1">
    <location>
        <begin position="88"/>
        <end position="105"/>
    </location>
</feature>